<keyword evidence="3 8" id="KW-1134">Transmembrane beta strand</keyword>
<dbReference type="InterPro" id="IPR037066">
    <property type="entry name" value="Plug_dom_sf"/>
</dbReference>
<dbReference type="GO" id="GO:0044718">
    <property type="term" value="P:siderophore transmembrane transport"/>
    <property type="evidence" value="ECO:0007669"/>
    <property type="project" value="TreeGrafter"/>
</dbReference>
<dbReference type="AlphaFoldDB" id="A0A2S9WXF2"/>
<protein>
    <recommendedName>
        <fullName evidence="14">TonB-dependent receptor</fullName>
    </recommendedName>
</protein>
<dbReference type="CDD" id="cd01347">
    <property type="entry name" value="ligand_gated_channel"/>
    <property type="match status" value="1"/>
</dbReference>
<evidence type="ECO:0000256" key="4">
    <source>
        <dbReference type="ARBA" id="ARBA00022692"/>
    </source>
</evidence>
<dbReference type="GO" id="GO:0009279">
    <property type="term" value="C:cell outer membrane"/>
    <property type="evidence" value="ECO:0007669"/>
    <property type="project" value="UniProtKB-SubCell"/>
</dbReference>
<dbReference type="PANTHER" id="PTHR30069:SF28">
    <property type="entry name" value="TONB-DEPENDENT RECEPTOR YNCD-RELATED"/>
    <property type="match status" value="1"/>
</dbReference>
<dbReference type="Gene3D" id="2.170.130.10">
    <property type="entry name" value="TonB-dependent receptor, plug domain"/>
    <property type="match status" value="1"/>
</dbReference>
<evidence type="ECO:0000256" key="1">
    <source>
        <dbReference type="ARBA" id="ARBA00004571"/>
    </source>
</evidence>
<keyword evidence="5 9" id="KW-0798">TonB box</keyword>
<name>A0A2S9WXF2_9FLAO</name>
<gene>
    <name evidence="12" type="ORF">BST86_14110</name>
</gene>
<reference evidence="12 13" key="1">
    <citation type="submission" date="2016-11" db="EMBL/GenBank/DDBJ databases">
        <title>Trade-off between light-utilization and light-protection in marine flavobacteria.</title>
        <authorList>
            <person name="Kumagai Y."/>
        </authorList>
    </citation>
    <scope>NUCLEOTIDE SEQUENCE [LARGE SCALE GENOMIC DNA]</scope>
    <source>
        <strain evidence="12 13">JCM 17109</strain>
    </source>
</reference>
<proteinExistence type="inferred from homology"/>
<dbReference type="Pfam" id="PF00593">
    <property type="entry name" value="TonB_dep_Rec_b-barrel"/>
    <property type="match status" value="1"/>
</dbReference>
<evidence type="ECO:0000256" key="7">
    <source>
        <dbReference type="ARBA" id="ARBA00023237"/>
    </source>
</evidence>
<keyword evidence="4 8" id="KW-0812">Transmembrane</keyword>
<dbReference type="Gene3D" id="2.40.170.20">
    <property type="entry name" value="TonB-dependent receptor, beta-barrel domain"/>
    <property type="match status" value="1"/>
</dbReference>
<dbReference type="PANTHER" id="PTHR30069">
    <property type="entry name" value="TONB-DEPENDENT OUTER MEMBRANE RECEPTOR"/>
    <property type="match status" value="1"/>
</dbReference>
<feature type="domain" description="TonB-dependent receptor-like beta-barrel" evidence="10">
    <location>
        <begin position="207"/>
        <end position="619"/>
    </location>
</feature>
<dbReference type="InterPro" id="IPR039426">
    <property type="entry name" value="TonB-dep_rcpt-like"/>
</dbReference>
<comment type="subcellular location">
    <subcellularLocation>
        <location evidence="1 8">Cell outer membrane</location>
        <topology evidence="1 8">Multi-pass membrane protein</topology>
    </subcellularLocation>
</comment>
<dbReference type="SUPFAM" id="SSF56935">
    <property type="entry name" value="Porins"/>
    <property type="match status" value="1"/>
</dbReference>
<comment type="caution">
    <text evidence="12">The sequence shown here is derived from an EMBL/GenBank/DDBJ whole genome shotgun (WGS) entry which is preliminary data.</text>
</comment>
<dbReference type="RefSeq" id="WP_146126782.1">
    <property type="nucleotide sequence ID" value="NZ_MQUC01000003.1"/>
</dbReference>
<keyword evidence="2 8" id="KW-0813">Transport</keyword>
<evidence type="ECO:0000256" key="8">
    <source>
        <dbReference type="PROSITE-ProRule" id="PRU01360"/>
    </source>
</evidence>
<dbReference type="Proteomes" id="UP000239532">
    <property type="component" value="Unassembled WGS sequence"/>
</dbReference>
<keyword evidence="7 8" id="KW-0998">Cell outer membrane</keyword>
<evidence type="ECO:0000256" key="6">
    <source>
        <dbReference type="ARBA" id="ARBA00023136"/>
    </source>
</evidence>
<comment type="similarity">
    <text evidence="8 9">Belongs to the TonB-dependent receptor family.</text>
</comment>
<evidence type="ECO:0000313" key="13">
    <source>
        <dbReference type="Proteomes" id="UP000239532"/>
    </source>
</evidence>
<evidence type="ECO:0000313" key="12">
    <source>
        <dbReference type="EMBL" id="PRP68143.1"/>
    </source>
</evidence>
<evidence type="ECO:0008006" key="14">
    <source>
        <dbReference type="Google" id="ProtNLM"/>
    </source>
</evidence>
<accession>A0A2S9WXF2</accession>
<evidence type="ECO:0000259" key="11">
    <source>
        <dbReference type="Pfam" id="PF07715"/>
    </source>
</evidence>
<evidence type="ECO:0000259" key="10">
    <source>
        <dbReference type="Pfam" id="PF00593"/>
    </source>
</evidence>
<dbReference type="GO" id="GO:0015344">
    <property type="term" value="F:siderophore uptake transmembrane transporter activity"/>
    <property type="evidence" value="ECO:0007669"/>
    <property type="project" value="TreeGrafter"/>
</dbReference>
<evidence type="ECO:0000256" key="2">
    <source>
        <dbReference type="ARBA" id="ARBA00022448"/>
    </source>
</evidence>
<dbReference type="PROSITE" id="PS52016">
    <property type="entry name" value="TONB_DEPENDENT_REC_3"/>
    <property type="match status" value="1"/>
</dbReference>
<keyword evidence="13" id="KW-1185">Reference proteome</keyword>
<dbReference type="InterPro" id="IPR000531">
    <property type="entry name" value="Beta-barrel_TonB"/>
</dbReference>
<keyword evidence="6 8" id="KW-0472">Membrane</keyword>
<dbReference type="Pfam" id="PF07715">
    <property type="entry name" value="Plug"/>
    <property type="match status" value="1"/>
</dbReference>
<evidence type="ECO:0000256" key="5">
    <source>
        <dbReference type="ARBA" id="ARBA00023077"/>
    </source>
</evidence>
<evidence type="ECO:0000256" key="3">
    <source>
        <dbReference type="ARBA" id="ARBA00022452"/>
    </source>
</evidence>
<organism evidence="12 13">
    <name type="scientific">Nonlabens agnitus</name>
    <dbReference type="NCBI Taxonomy" id="870484"/>
    <lineage>
        <taxon>Bacteria</taxon>
        <taxon>Pseudomonadati</taxon>
        <taxon>Bacteroidota</taxon>
        <taxon>Flavobacteriia</taxon>
        <taxon>Flavobacteriales</taxon>
        <taxon>Flavobacteriaceae</taxon>
        <taxon>Nonlabens</taxon>
    </lineage>
</organism>
<evidence type="ECO:0000256" key="9">
    <source>
        <dbReference type="RuleBase" id="RU003357"/>
    </source>
</evidence>
<dbReference type="EMBL" id="MQUC01000003">
    <property type="protein sequence ID" value="PRP68143.1"/>
    <property type="molecule type" value="Genomic_DNA"/>
</dbReference>
<sequence>MDSLETIRIKVQPAIDLETVGEIVPFSVESRSFQTSRQRLQQLSFNEYLEGIPGLFILSPNNFSQDLRISLRGFGARSAFGIRGIKIVVDGIPETTPDGQGQLDNLTLGIIDELQVLRGPASLLYGNASGGVINIKTIREIDSSFVQAGSTIGNYNMFKWDLLSGVKHNNGATIISLSRTTTDGYREHAAFETNQLNIRSSFNLKGSSSLDFQLNYTDSPVALDAGGLTIEEVNLDRRQARTQNVEFDSREQVRQLKTGVSFSKSWNQIGFQSYGFYSYRDFDNNLPFESGGQVELYRNYYGQGSYLTYETLGKNSTNKIQLGYALAFQADQRQRFDNLNGVRGSSDFNQLESFNSYGFYLIDNLEFSNWNLQGGLRYDINTLKAEDRTVAANNSKQNLNSWSGSLGVTYELPNSNYLYGNVSTSFETPALTELSSNPNGATGFNENLDPQRAINYEVGFKNSASKLRWNAALFYIRTSDDLVPFEIAQFPNRTFYRNAGSTNRYGLELSGEMLLLQSVTLNGSYTFSQFEYDEYTLDQNDLSGNLLPGIPKHTAALGLTYQATNQLTIQWNNTYRGSLFADDANATQVEDAIISNINLGYPIEFNGVNLTLRTGVNNLFDTQYFDNIRINAFGNRYYEPAPGINFYTGLNLRF</sequence>
<dbReference type="OrthoDB" id="9775095at2"/>
<dbReference type="InterPro" id="IPR036942">
    <property type="entry name" value="Beta-barrel_TonB_sf"/>
</dbReference>
<feature type="domain" description="TonB-dependent receptor plug" evidence="11">
    <location>
        <begin position="26"/>
        <end position="132"/>
    </location>
</feature>
<dbReference type="InterPro" id="IPR012910">
    <property type="entry name" value="Plug_dom"/>
</dbReference>